<dbReference type="AlphaFoldDB" id="A0A4Z1GH83"/>
<proteinExistence type="inferred from homology"/>
<evidence type="ECO:0000256" key="7">
    <source>
        <dbReference type="ARBA" id="ARBA00022679"/>
    </source>
</evidence>
<evidence type="ECO:0000256" key="12">
    <source>
        <dbReference type="SAM" id="MobiDB-lite"/>
    </source>
</evidence>
<dbReference type="PANTHER" id="PTHR21210">
    <property type="entry name" value="TRNA (URACIL-O(2)-)-METHYLTRANSFERASE-RELATED"/>
    <property type="match status" value="1"/>
</dbReference>
<dbReference type="GO" id="GO:0141101">
    <property type="term" value="F:tRNA(Ser) (uridine(44)-2'-O-)-methyltransferase activity"/>
    <property type="evidence" value="ECO:0007669"/>
    <property type="project" value="UniProtKB-EC"/>
</dbReference>
<keyword evidence="14" id="KW-1185">Reference proteome</keyword>
<dbReference type="Proteomes" id="UP000297814">
    <property type="component" value="Unassembled WGS sequence"/>
</dbReference>
<name>A0A4Z1GH83_9HELO</name>
<comment type="caution">
    <text evidence="13">The sequence shown here is derived from an EMBL/GenBank/DDBJ whole genome shotgun (WGS) entry which is preliminary data.</text>
</comment>
<dbReference type="GO" id="GO:0030488">
    <property type="term" value="P:tRNA methylation"/>
    <property type="evidence" value="ECO:0007669"/>
    <property type="project" value="UniProtKB-UniRule"/>
</dbReference>
<dbReference type="Pfam" id="PF07757">
    <property type="entry name" value="AdoMet_MTase"/>
    <property type="match status" value="1"/>
</dbReference>
<dbReference type="InterPro" id="IPR011671">
    <property type="entry name" value="tRNA_uracil_MeTrfase"/>
</dbReference>
<evidence type="ECO:0000256" key="11">
    <source>
        <dbReference type="RuleBase" id="RU368004"/>
    </source>
</evidence>
<protein>
    <recommendedName>
        <fullName evidence="4 11">tRNA (uracil-O(2)-)-methyltransferase</fullName>
        <ecNumber evidence="3 11">2.1.1.211</ecNumber>
    </recommendedName>
</protein>
<feature type="region of interest" description="Disordered" evidence="12">
    <location>
        <begin position="1"/>
        <end position="21"/>
    </location>
</feature>
<dbReference type="EC" id="2.1.1.211" evidence="3 11"/>
<evidence type="ECO:0000313" key="13">
    <source>
        <dbReference type="EMBL" id="TGO34479.1"/>
    </source>
</evidence>
<evidence type="ECO:0000256" key="4">
    <source>
        <dbReference type="ARBA" id="ARBA00017788"/>
    </source>
</evidence>
<evidence type="ECO:0000256" key="8">
    <source>
        <dbReference type="ARBA" id="ARBA00022691"/>
    </source>
</evidence>
<reference evidence="13 14" key="1">
    <citation type="submission" date="2017-12" db="EMBL/GenBank/DDBJ databases">
        <title>Comparative genomics of Botrytis spp.</title>
        <authorList>
            <person name="Valero-Jimenez C.A."/>
            <person name="Tapia P."/>
            <person name="Veloso J."/>
            <person name="Silva-Moreno E."/>
            <person name="Staats M."/>
            <person name="Valdes J.H."/>
            <person name="Van Kan J.A.L."/>
        </authorList>
    </citation>
    <scope>NUCLEOTIDE SEQUENCE [LARGE SCALE GENOMIC DNA]</scope>
    <source>
        <strain evidence="13 14">Bh0001</strain>
    </source>
</reference>
<dbReference type="GO" id="GO:0005737">
    <property type="term" value="C:cytoplasm"/>
    <property type="evidence" value="ECO:0007669"/>
    <property type="project" value="UniProtKB-SubCell"/>
</dbReference>
<evidence type="ECO:0000256" key="3">
    <source>
        <dbReference type="ARBA" id="ARBA00012795"/>
    </source>
</evidence>
<evidence type="ECO:0000256" key="10">
    <source>
        <dbReference type="ARBA" id="ARBA00047957"/>
    </source>
</evidence>
<keyword evidence="5 11" id="KW-0963">Cytoplasm</keyword>
<comment type="function">
    <text evidence="11">Adenosyl-L-methionine (AdoMet)-dependent tRNA (uracil-O(2)-)-methyltransferase.</text>
</comment>
<gene>
    <name evidence="13" type="ORF">BHYA_0195g00090</name>
</gene>
<keyword evidence="6 11" id="KW-0489">Methyltransferase</keyword>
<comment type="subcellular location">
    <subcellularLocation>
        <location evidence="1 11">Cytoplasm</location>
    </subcellularLocation>
</comment>
<organism evidence="13 14">
    <name type="scientific">Botrytis hyacinthi</name>
    <dbReference type="NCBI Taxonomy" id="278943"/>
    <lineage>
        <taxon>Eukaryota</taxon>
        <taxon>Fungi</taxon>
        <taxon>Dikarya</taxon>
        <taxon>Ascomycota</taxon>
        <taxon>Pezizomycotina</taxon>
        <taxon>Leotiomycetes</taxon>
        <taxon>Helotiales</taxon>
        <taxon>Sclerotiniaceae</taxon>
        <taxon>Botrytis</taxon>
    </lineage>
</organism>
<dbReference type="PANTHER" id="PTHR21210:SF0">
    <property type="entry name" value="TRNA (URACIL-O(2)-)-METHYLTRANSFERASE-RELATED"/>
    <property type="match status" value="1"/>
</dbReference>
<keyword evidence="8 11" id="KW-0949">S-adenosyl-L-methionine</keyword>
<evidence type="ECO:0000256" key="1">
    <source>
        <dbReference type="ARBA" id="ARBA00004496"/>
    </source>
</evidence>
<evidence type="ECO:0000256" key="5">
    <source>
        <dbReference type="ARBA" id="ARBA00022490"/>
    </source>
</evidence>
<sequence>MTLVKVPFTPEPYPPGSSERLEDITQESSHGWTPLFQHKCSFPPEIFSQVMLNLIRNPNINSNHLFRADISLEQPFNENFQNDTTIPARIIQFRNYTLQKVMVRTMIPRNILKDKPLDQTCLFYANTTDTGEVQSLVIYLPHISSPHESPFYHPGVYGIAFQHIFNPETPDASIAIHYAFFESEPRTQKLERTAEHLLAALYKHGQGTAAGYVKKVHHDTIIPQATVQNTYARLKAKYAKTLIENWAEATDPEKHVFEDLNIAAFLIELWADTYKDTEFPGYVDIGCGNGLLVHILSEEGYKGWGFDARERKSWSVFGPKTREKLQELVLIPSILYSESNENETSGPDVHDGNFPKGTFIISNHADELTPWTPILANISQSPFMMIPCCSHALSGARCRAPPPKGSGGTPSAYASLVAWVAGLAEGCGWEVEKEWLRIPSTRNAALIGRRRKLNYEDVDVWEFVDANGGAAGWKENALKLVTGKAKNH</sequence>
<keyword evidence="9 11" id="KW-0819">tRNA processing</keyword>
<evidence type="ECO:0000256" key="6">
    <source>
        <dbReference type="ARBA" id="ARBA00022603"/>
    </source>
</evidence>
<keyword evidence="7 11" id="KW-0808">Transferase</keyword>
<evidence type="ECO:0000256" key="9">
    <source>
        <dbReference type="ARBA" id="ARBA00022694"/>
    </source>
</evidence>
<dbReference type="EMBL" id="PQXK01000195">
    <property type="protein sequence ID" value="TGO34479.1"/>
    <property type="molecule type" value="Genomic_DNA"/>
</dbReference>
<comment type="catalytic activity">
    <reaction evidence="10 11">
        <text>uridine(44) in tRNA(Ser) + S-adenosyl-L-methionine = 2'-O-methyluridine(44) in tRNA(Ser) + S-adenosyl-L-homocysteine + H(+)</text>
        <dbReference type="Rhea" id="RHEA:43100"/>
        <dbReference type="Rhea" id="RHEA-COMP:10339"/>
        <dbReference type="Rhea" id="RHEA-COMP:10340"/>
        <dbReference type="ChEBI" id="CHEBI:15378"/>
        <dbReference type="ChEBI" id="CHEBI:57856"/>
        <dbReference type="ChEBI" id="CHEBI:59789"/>
        <dbReference type="ChEBI" id="CHEBI:65315"/>
        <dbReference type="ChEBI" id="CHEBI:74478"/>
        <dbReference type="EC" id="2.1.1.211"/>
    </reaction>
</comment>
<evidence type="ECO:0000256" key="2">
    <source>
        <dbReference type="ARBA" id="ARBA00009056"/>
    </source>
</evidence>
<evidence type="ECO:0000313" key="14">
    <source>
        <dbReference type="Proteomes" id="UP000297814"/>
    </source>
</evidence>
<comment type="similarity">
    <text evidence="2 11">Belongs to the TRM44 family.</text>
</comment>
<accession>A0A4Z1GH83</accession>